<evidence type="ECO:0000256" key="7">
    <source>
        <dbReference type="SAM" id="Phobius"/>
    </source>
</evidence>
<organism evidence="8 9">
    <name type="scientific">Salisediminibacterium beveridgei</name>
    <dbReference type="NCBI Taxonomy" id="632773"/>
    <lineage>
        <taxon>Bacteria</taxon>
        <taxon>Bacillati</taxon>
        <taxon>Bacillota</taxon>
        <taxon>Bacilli</taxon>
        <taxon>Bacillales</taxon>
        <taxon>Bacillaceae</taxon>
        <taxon>Salisediminibacterium</taxon>
    </lineage>
</organism>
<keyword evidence="6 7" id="KW-0472">Membrane</keyword>
<accession>A0A1D7QRP0</accession>
<feature type="transmembrane region" description="Helical" evidence="7">
    <location>
        <begin position="78"/>
        <end position="101"/>
    </location>
</feature>
<gene>
    <name evidence="8" type="primary">tuaB</name>
    <name evidence="8" type="ORF">BBEV_0269</name>
</gene>
<feature type="transmembrane region" description="Helical" evidence="7">
    <location>
        <begin position="40"/>
        <end position="57"/>
    </location>
</feature>
<dbReference type="PANTHER" id="PTHR30250">
    <property type="entry name" value="PST FAMILY PREDICTED COLANIC ACID TRANSPORTER"/>
    <property type="match status" value="1"/>
</dbReference>
<comment type="subcellular location">
    <subcellularLocation>
        <location evidence="1">Cell membrane</location>
        <topology evidence="1">Multi-pass membrane protein</topology>
    </subcellularLocation>
</comment>
<dbReference type="GO" id="GO:0005886">
    <property type="term" value="C:plasma membrane"/>
    <property type="evidence" value="ECO:0007669"/>
    <property type="project" value="UniProtKB-SubCell"/>
</dbReference>
<dbReference type="STRING" id="632773.BBEV_0269"/>
<protein>
    <submittedName>
        <fullName evidence="8">LPS biosynthesis protein</fullName>
    </submittedName>
</protein>
<feature type="transmembrane region" description="Helical" evidence="7">
    <location>
        <begin position="380"/>
        <end position="399"/>
    </location>
</feature>
<keyword evidence="5 7" id="KW-1133">Transmembrane helix</keyword>
<dbReference type="Proteomes" id="UP000094463">
    <property type="component" value="Chromosome"/>
</dbReference>
<comment type="similarity">
    <text evidence="2">Belongs to the polysaccharide synthase family.</text>
</comment>
<evidence type="ECO:0000256" key="3">
    <source>
        <dbReference type="ARBA" id="ARBA00022475"/>
    </source>
</evidence>
<feature type="transmembrane region" description="Helical" evidence="7">
    <location>
        <begin position="321"/>
        <end position="340"/>
    </location>
</feature>
<sequence>MTRNKTISGLVWSFTELLSKQGLTLIIQIMLARLLLPEHFGLIGMITIFIAISTSLVQSGLDQALIREKNPGKRDFSTVFYFNIAVSVALYLVLFFSAPWIADFFGEPQLIDILRVLMLVVIINSLAVIQRVILIRNIDFKTQTKITVIAAVTSGVIAISMAVAGLGVWSLVAQQVSMQFMTMVLLWVSSQWRPALVFDTGLFKKYFTFGYKLLLSGLIDTTYKNIYFVIIGRLYPVDQLGYYTNAQKLRDTSTQSISQAISKVTYPVLSQMQDDQSRLAGNYKKLIQMTSFLMFPFMIGLMVTAPQFIPFLLGEHWQPSVIFFQLLAVAGMLYPIHALNLNVLKVKNRSDLFLFLEILKKSVLTILLVSAVVFGDSVESLIYAAIISSVIALVINTYYSGREIQYPLWMQLKDMLPSLSVASIMAVIVHVIGVSLTIHVFFVLVIQITVGIGIYVLIGWGLKMREFKVMLELLKSLKKS</sequence>
<dbReference type="CDD" id="cd13127">
    <property type="entry name" value="MATE_tuaB_like"/>
    <property type="match status" value="1"/>
</dbReference>
<feature type="transmembrane region" description="Helical" evidence="7">
    <location>
        <begin position="419"/>
        <end position="438"/>
    </location>
</feature>
<keyword evidence="4 7" id="KW-0812">Transmembrane</keyword>
<keyword evidence="3" id="KW-1003">Cell membrane</keyword>
<dbReference type="RefSeq" id="WP_069363816.1">
    <property type="nucleotide sequence ID" value="NZ_CP012502.1"/>
</dbReference>
<name>A0A1D7QRP0_9BACI</name>
<evidence type="ECO:0000256" key="5">
    <source>
        <dbReference type="ARBA" id="ARBA00022989"/>
    </source>
</evidence>
<evidence type="ECO:0000256" key="4">
    <source>
        <dbReference type="ARBA" id="ARBA00022692"/>
    </source>
</evidence>
<proteinExistence type="inferred from homology"/>
<evidence type="ECO:0000313" key="9">
    <source>
        <dbReference type="Proteomes" id="UP000094463"/>
    </source>
</evidence>
<dbReference type="PANTHER" id="PTHR30250:SF10">
    <property type="entry name" value="LIPOPOLYSACCHARIDE BIOSYNTHESIS PROTEIN WZXC"/>
    <property type="match status" value="1"/>
</dbReference>
<feature type="transmembrane region" description="Helical" evidence="7">
    <location>
        <begin position="286"/>
        <end position="309"/>
    </location>
</feature>
<dbReference type="EMBL" id="CP012502">
    <property type="protein sequence ID" value="AOM81663.1"/>
    <property type="molecule type" value="Genomic_DNA"/>
</dbReference>
<feature type="transmembrane region" description="Helical" evidence="7">
    <location>
        <begin position="113"/>
        <end position="134"/>
    </location>
</feature>
<feature type="transmembrane region" description="Helical" evidence="7">
    <location>
        <begin position="352"/>
        <end position="374"/>
    </location>
</feature>
<dbReference type="KEGG" id="bbev:BBEV_0269"/>
<dbReference type="InterPro" id="IPR050833">
    <property type="entry name" value="Poly_Biosynth_Transport"/>
</dbReference>
<feature type="transmembrane region" description="Helical" evidence="7">
    <location>
        <begin position="444"/>
        <end position="462"/>
    </location>
</feature>
<dbReference type="AlphaFoldDB" id="A0A1D7QRP0"/>
<keyword evidence="9" id="KW-1185">Reference proteome</keyword>
<evidence type="ECO:0000256" key="2">
    <source>
        <dbReference type="ARBA" id="ARBA00007430"/>
    </source>
</evidence>
<evidence type="ECO:0000256" key="6">
    <source>
        <dbReference type="ARBA" id="ARBA00023136"/>
    </source>
</evidence>
<reference evidence="8 9" key="1">
    <citation type="submission" date="2015-08" db="EMBL/GenBank/DDBJ databases">
        <title>The complete genome sequence of Bacillus beveridgei MLTeJB.</title>
        <authorList>
            <person name="Hanson T.E."/>
            <person name="Mesa C."/>
            <person name="Basesman S.M."/>
            <person name="Oremland R.S."/>
        </authorList>
    </citation>
    <scope>NUCLEOTIDE SEQUENCE [LARGE SCALE GENOMIC DNA]</scope>
    <source>
        <strain evidence="8 9">MLTeJB</strain>
    </source>
</reference>
<evidence type="ECO:0000256" key="1">
    <source>
        <dbReference type="ARBA" id="ARBA00004651"/>
    </source>
</evidence>
<dbReference type="OrthoDB" id="9770347at2"/>
<dbReference type="PATRIC" id="fig|632773.3.peg.287"/>
<feature type="transmembrane region" description="Helical" evidence="7">
    <location>
        <begin position="146"/>
        <end position="172"/>
    </location>
</feature>
<evidence type="ECO:0000313" key="8">
    <source>
        <dbReference type="EMBL" id="AOM81663.1"/>
    </source>
</evidence>
<dbReference type="Pfam" id="PF13440">
    <property type="entry name" value="Polysacc_synt_3"/>
    <property type="match status" value="1"/>
</dbReference>